<accession>A0A139AZ55</accession>
<feature type="domain" description="Agd3 C-terminal" evidence="3">
    <location>
        <begin position="560"/>
        <end position="619"/>
    </location>
</feature>
<evidence type="ECO:0000259" key="2">
    <source>
        <dbReference type="Pfam" id="PF25116"/>
    </source>
</evidence>
<dbReference type="PANTHER" id="PTHR31002">
    <property type="entry name" value="SERIPAUPERIN"/>
    <property type="match status" value="1"/>
</dbReference>
<organism evidence="4 5">
    <name type="scientific">Gonapodya prolifera (strain JEL478)</name>
    <name type="common">Monoblepharis prolifera</name>
    <dbReference type="NCBI Taxonomy" id="1344416"/>
    <lineage>
        <taxon>Eukaryota</taxon>
        <taxon>Fungi</taxon>
        <taxon>Fungi incertae sedis</taxon>
        <taxon>Chytridiomycota</taxon>
        <taxon>Chytridiomycota incertae sedis</taxon>
        <taxon>Monoblepharidomycetes</taxon>
        <taxon>Monoblepharidales</taxon>
        <taxon>Gonapodyaceae</taxon>
        <taxon>Gonapodya</taxon>
    </lineage>
</organism>
<dbReference type="Proteomes" id="UP000070544">
    <property type="component" value="Unassembled WGS sequence"/>
</dbReference>
<dbReference type="STRING" id="1344416.A0A139AZ55"/>
<keyword evidence="5" id="KW-1185">Reference proteome</keyword>
<dbReference type="Pfam" id="PF25117">
    <property type="entry name" value="Agd3_C"/>
    <property type="match status" value="1"/>
</dbReference>
<dbReference type="GO" id="GO:0005199">
    <property type="term" value="F:structural constituent of cell wall"/>
    <property type="evidence" value="ECO:0007669"/>
    <property type="project" value="TreeGrafter"/>
</dbReference>
<dbReference type="InterPro" id="IPR056825">
    <property type="entry name" value="Agd3_C"/>
</dbReference>
<dbReference type="GO" id="GO:0000324">
    <property type="term" value="C:fungal-type vacuole"/>
    <property type="evidence" value="ECO:0007669"/>
    <property type="project" value="TreeGrafter"/>
</dbReference>
<dbReference type="Pfam" id="PF25116">
    <property type="entry name" value="CBM87_Agd3"/>
    <property type="match status" value="1"/>
</dbReference>
<dbReference type="OrthoDB" id="5151256at2759"/>
<dbReference type="PANTHER" id="PTHR31002:SF34">
    <property type="entry name" value="CELL WALL PROTEIN CWP1-RELATED"/>
    <property type="match status" value="1"/>
</dbReference>
<dbReference type="EMBL" id="KQ965732">
    <property type="protein sequence ID" value="KXS21755.1"/>
    <property type="molecule type" value="Genomic_DNA"/>
</dbReference>
<dbReference type="GO" id="GO:0009277">
    <property type="term" value="C:fungal-type cell wall"/>
    <property type="evidence" value="ECO:0007669"/>
    <property type="project" value="TreeGrafter"/>
</dbReference>
<evidence type="ECO:0000259" key="3">
    <source>
        <dbReference type="Pfam" id="PF25117"/>
    </source>
</evidence>
<dbReference type="InterPro" id="IPR056827">
    <property type="entry name" value="CBM87_Agd3"/>
</dbReference>
<dbReference type="InterPro" id="IPR056826">
    <property type="entry name" value="Agd3_CE"/>
</dbReference>
<dbReference type="OMA" id="WAYLEDY"/>
<name>A0A139AZ55_GONPJ</name>
<gene>
    <name evidence="4" type="ORF">M427DRAFT_107155</name>
</gene>
<evidence type="ECO:0000313" key="4">
    <source>
        <dbReference type="EMBL" id="KXS21755.1"/>
    </source>
</evidence>
<reference evidence="4 5" key="1">
    <citation type="journal article" date="2015" name="Genome Biol. Evol.">
        <title>Phylogenomic analyses indicate that early fungi evolved digesting cell walls of algal ancestors of land plants.</title>
        <authorList>
            <person name="Chang Y."/>
            <person name="Wang S."/>
            <person name="Sekimoto S."/>
            <person name="Aerts A.L."/>
            <person name="Choi C."/>
            <person name="Clum A."/>
            <person name="LaButti K.M."/>
            <person name="Lindquist E.A."/>
            <person name="Yee Ngan C."/>
            <person name="Ohm R.A."/>
            <person name="Salamov A.A."/>
            <person name="Grigoriev I.V."/>
            <person name="Spatafora J.W."/>
            <person name="Berbee M.L."/>
        </authorList>
    </citation>
    <scope>NUCLEOTIDE SEQUENCE [LARGE SCALE GENOMIC DNA]</scope>
    <source>
        <strain evidence="4 5">JEL478</strain>
    </source>
</reference>
<evidence type="ECO:0000313" key="5">
    <source>
        <dbReference type="Proteomes" id="UP000070544"/>
    </source>
</evidence>
<evidence type="ECO:0000259" key="1">
    <source>
        <dbReference type="Pfam" id="PF25115"/>
    </source>
</evidence>
<feature type="domain" description="Agd3 CBM87" evidence="2">
    <location>
        <begin position="18"/>
        <end position="183"/>
    </location>
</feature>
<proteinExistence type="predicted"/>
<dbReference type="InterPro" id="IPR050788">
    <property type="entry name" value="Yeast_SRP1/TIP1_CWP"/>
</dbReference>
<dbReference type="GO" id="GO:0031505">
    <property type="term" value="P:fungal-type cell wall organization"/>
    <property type="evidence" value="ECO:0007669"/>
    <property type="project" value="TreeGrafter"/>
</dbReference>
<feature type="domain" description="Agd3 deacetylase" evidence="1">
    <location>
        <begin position="200"/>
        <end position="558"/>
    </location>
</feature>
<sequence>MQPQLSVPDVLCLPQRSLIVVASAQLAYNNSGAFTSALTPAQWAYLEDYEATYRVRRVSMDDYPGAATGTQVYNTTVGKTVLSVQNITLNATYASAAGVQPTADVDTNGLFHTPAVVSASLPSTISSVAPVFWYNPCPPEFPVTTVGAVHVTYSNYREHMAFFLAFGSWSATSSLLNHVWLQWGTRGLYQGFRRTYALGQVDDLFLKTETVFNSAQTYRVTPEDMANLAAWQASLNRRLPRGSAFRVEVALNGNGILEAAGSADLININTESTVNKTYVKPLGSGTNRWPSSYTSSWVTNSTGLLKDALFAWFVQNKTANMAPFSWLSHTFTHENLDDATQYDVTQEVTLNQKMATVLGLTGQPYWSSNGMVTPEISGVFNGDAYTVLTANNITTIVGDNSRSQLVPSDIYGLWRSTSASSNYVGYAVIPRQPTEVYYDCSTVAEDIYLYNNMYFNTFGYNSTWSQILSREQTRLTSMLLNLRHDPHMFHQANLRNHDLARVIINRISGRWGLYEQWFETVFARYNQLVTWPVVSLKMDDLAQFYREREARTTCSISTSFTVSTYQVTGVTISTSGACKVGITIPTNVTSVNPAHSYEQLGSDPLTVWVPMTSGTPVTIPVNAVKWGDRPVAM</sequence>
<protein>
    <submittedName>
        <fullName evidence="4">Uncharacterized protein</fullName>
    </submittedName>
</protein>
<dbReference type="AlphaFoldDB" id="A0A139AZ55"/>
<dbReference type="Pfam" id="PF25115">
    <property type="entry name" value="Agd3_CE"/>
    <property type="match status" value="1"/>
</dbReference>